<organism evidence="1 2">
    <name type="scientific">Pontibacter diazotrophicus</name>
    <dbReference type="NCBI Taxonomy" id="1400979"/>
    <lineage>
        <taxon>Bacteria</taxon>
        <taxon>Pseudomonadati</taxon>
        <taxon>Bacteroidota</taxon>
        <taxon>Cytophagia</taxon>
        <taxon>Cytophagales</taxon>
        <taxon>Hymenobacteraceae</taxon>
        <taxon>Pontibacter</taxon>
    </lineage>
</organism>
<gene>
    <name evidence="1" type="ORF">DXT99_08625</name>
</gene>
<accession>A0A3D8LDX1</accession>
<proteinExistence type="predicted"/>
<protein>
    <submittedName>
        <fullName evidence="1">Uncharacterized protein</fullName>
    </submittedName>
</protein>
<evidence type="ECO:0000313" key="1">
    <source>
        <dbReference type="EMBL" id="RDV15543.1"/>
    </source>
</evidence>
<dbReference type="Proteomes" id="UP000256708">
    <property type="component" value="Unassembled WGS sequence"/>
</dbReference>
<name>A0A3D8LDX1_9BACT</name>
<sequence>MLFLTAIPFLSLTIIPLYPIYIPPLAPDPGETYLALIQVVNTGAEVAKSNFMQGVQQQMACCAEVFSASLAAALPEAPVGESNGKSRNYFFLSGK</sequence>
<dbReference type="AlphaFoldDB" id="A0A3D8LDX1"/>
<keyword evidence="2" id="KW-1185">Reference proteome</keyword>
<comment type="caution">
    <text evidence="1">The sequence shown here is derived from an EMBL/GenBank/DDBJ whole genome shotgun (WGS) entry which is preliminary data.</text>
</comment>
<evidence type="ECO:0000313" key="2">
    <source>
        <dbReference type="Proteomes" id="UP000256708"/>
    </source>
</evidence>
<dbReference type="EMBL" id="QRGR01000008">
    <property type="protein sequence ID" value="RDV15543.1"/>
    <property type="molecule type" value="Genomic_DNA"/>
</dbReference>
<reference evidence="2" key="1">
    <citation type="submission" date="2018-08" db="EMBL/GenBank/DDBJ databases">
        <authorList>
            <person name="Liu Z.-W."/>
            <person name="Du Z.-J."/>
        </authorList>
    </citation>
    <scope>NUCLEOTIDE SEQUENCE [LARGE SCALE GENOMIC DNA]</scope>
    <source>
        <strain evidence="2">H4X</strain>
    </source>
</reference>